<proteinExistence type="predicted"/>
<dbReference type="STRING" id="1797.RMCT_2302"/>
<accession>A0A100XEY6</accession>
<dbReference type="InterPro" id="IPR029058">
    <property type="entry name" value="AB_hydrolase_fold"/>
</dbReference>
<sequence>MMTTRAGWSRLIFAAVLCAAGLLIAPTPNAVAAAPNWSWLDARHYAGPIPAEPTLLESVRLDPALSVRGAGEAYRILYSTVNQYGQPAVSTAAVFVPHGEAPSGGWPVVAWAHGTVGLGDDCTPSALPRSARDDEYLSHWLDQGYAVVATDYVGLGTPGLMSYLNSVATAHAVIDSVVAAHQLDLPLSPKWAIVGQSQGGGAAVNSARWATEFSAGSGLDYRGVVATGTPANIETVVKMGAPDMQLPPELGPAANSYTAYILAAFREARPDIDVDSVLTPAGLEAVAKAETVCKPQLDSELAGMTPAQFFSAPLASVPGLPEALDEYMGTPVTGYDRPIFLGVGLLDRDVPPQSTLKFYDQLVAHNQNVELRIYPHEDHSGTVLASLPDSTPFLAAAFAD</sequence>
<dbReference type="Pfam" id="PF00326">
    <property type="entry name" value="Peptidase_S9"/>
    <property type="match status" value="1"/>
</dbReference>
<keyword evidence="1" id="KW-0732">Signal</keyword>
<dbReference type="AlphaFoldDB" id="A0A100XEY6"/>
<dbReference type="GO" id="GO:0016042">
    <property type="term" value="P:lipid catabolic process"/>
    <property type="evidence" value="ECO:0007669"/>
    <property type="project" value="InterPro"/>
</dbReference>
<evidence type="ECO:0000259" key="2">
    <source>
        <dbReference type="Pfam" id="PF00326"/>
    </source>
</evidence>
<reference evidence="3 4" key="1">
    <citation type="journal article" date="2016" name="Genome Announc.">
        <title>Draft Genome Sequences of Five Rapidly Growing Mycobacterium Species, M. thermoresistibile, M. fortuitum subsp. acetamidolyticum, M. canariasense, M. brisbanense, and M. novocastrense.</title>
        <authorList>
            <person name="Katahira K."/>
            <person name="Ogura Y."/>
            <person name="Gotoh Y."/>
            <person name="Hayashi T."/>
        </authorList>
    </citation>
    <scope>NUCLEOTIDE SEQUENCE [LARGE SCALE GENOMIC DNA]</scope>
    <source>
        <strain evidence="3 4">JCM6362</strain>
    </source>
</reference>
<dbReference type="Gene3D" id="3.40.50.1820">
    <property type="entry name" value="alpha/beta hydrolase"/>
    <property type="match status" value="2"/>
</dbReference>
<dbReference type="SUPFAM" id="SSF53474">
    <property type="entry name" value="alpha/beta-Hydrolases"/>
    <property type="match status" value="1"/>
</dbReference>
<dbReference type="Proteomes" id="UP000069654">
    <property type="component" value="Unassembled WGS sequence"/>
</dbReference>
<dbReference type="EMBL" id="BCTB01000017">
    <property type="protein sequence ID" value="GAT15332.1"/>
    <property type="molecule type" value="Genomic_DNA"/>
</dbReference>
<dbReference type="InterPro" id="IPR005152">
    <property type="entry name" value="Lipase_secreted"/>
</dbReference>
<organism evidence="3 4">
    <name type="scientific">Mycolicibacterium thermoresistibile</name>
    <name type="common">Mycobacterium thermoresistibile</name>
    <dbReference type="NCBI Taxonomy" id="1797"/>
    <lineage>
        <taxon>Bacteria</taxon>
        <taxon>Bacillati</taxon>
        <taxon>Actinomycetota</taxon>
        <taxon>Actinomycetes</taxon>
        <taxon>Mycobacteriales</taxon>
        <taxon>Mycobacteriaceae</taxon>
        <taxon>Mycolicibacterium</taxon>
    </lineage>
</organism>
<feature type="domain" description="Peptidase S9 prolyl oligopeptidase catalytic" evidence="2">
    <location>
        <begin position="336"/>
        <end position="381"/>
    </location>
</feature>
<dbReference type="GO" id="GO:0008236">
    <property type="term" value="F:serine-type peptidase activity"/>
    <property type="evidence" value="ECO:0007669"/>
    <property type="project" value="InterPro"/>
</dbReference>
<name>A0A100XEY6_MYCTH</name>
<evidence type="ECO:0000313" key="3">
    <source>
        <dbReference type="EMBL" id="GAT15332.1"/>
    </source>
</evidence>
<feature type="signal peptide" evidence="1">
    <location>
        <begin position="1"/>
        <end position="32"/>
    </location>
</feature>
<dbReference type="Pfam" id="PF03583">
    <property type="entry name" value="LIP"/>
    <property type="match status" value="1"/>
</dbReference>
<dbReference type="GO" id="GO:0004806">
    <property type="term" value="F:triacylglycerol lipase activity"/>
    <property type="evidence" value="ECO:0007669"/>
    <property type="project" value="InterPro"/>
</dbReference>
<comment type="caution">
    <text evidence="3">The sequence shown here is derived from an EMBL/GenBank/DDBJ whole genome shotgun (WGS) entry which is preliminary data.</text>
</comment>
<protein>
    <submittedName>
        <fullName evidence="3">Secretory lipase</fullName>
    </submittedName>
</protein>
<gene>
    <name evidence="3" type="ORF">RMCT_2302</name>
</gene>
<evidence type="ECO:0000313" key="4">
    <source>
        <dbReference type="Proteomes" id="UP000069654"/>
    </source>
</evidence>
<dbReference type="GO" id="GO:0006508">
    <property type="term" value="P:proteolysis"/>
    <property type="evidence" value="ECO:0007669"/>
    <property type="project" value="InterPro"/>
</dbReference>
<dbReference type="PIRSF" id="PIRSF029171">
    <property type="entry name" value="Esterase_LipA"/>
    <property type="match status" value="1"/>
</dbReference>
<evidence type="ECO:0000256" key="1">
    <source>
        <dbReference type="SAM" id="SignalP"/>
    </source>
</evidence>
<dbReference type="OMA" id="FPAHAND"/>
<reference evidence="4" key="2">
    <citation type="submission" date="2016-02" db="EMBL/GenBank/DDBJ databases">
        <title>Draft genome sequence of five rapidly growing Mycobacterium species.</title>
        <authorList>
            <person name="Katahira K."/>
            <person name="Gotou Y."/>
            <person name="Iida K."/>
            <person name="Ogura Y."/>
            <person name="Hayashi T."/>
        </authorList>
    </citation>
    <scope>NUCLEOTIDE SEQUENCE [LARGE SCALE GENOMIC DNA]</scope>
    <source>
        <strain evidence="4">JCM6362</strain>
    </source>
</reference>
<dbReference type="PANTHER" id="PTHR34853">
    <property type="match status" value="1"/>
</dbReference>
<dbReference type="InterPro" id="IPR001375">
    <property type="entry name" value="Peptidase_S9_cat"/>
</dbReference>
<feature type="chain" id="PRO_5007090959" evidence="1">
    <location>
        <begin position="33"/>
        <end position="400"/>
    </location>
</feature>
<dbReference type="PANTHER" id="PTHR34853:SF1">
    <property type="entry name" value="LIPASE 5"/>
    <property type="match status" value="1"/>
</dbReference>